<dbReference type="PANTHER" id="PTHR45749">
    <property type="match status" value="1"/>
</dbReference>
<dbReference type="GeneID" id="20197296"/>
<keyword evidence="4" id="KW-1185">Reference proteome</keyword>
<feature type="domain" description="HAT C-terminal dimerisation" evidence="1">
    <location>
        <begin position="2"/>
        <end position="42"/>
    </location>
</feature>
<dbReference type="CTD" id="20197296"/>
<proteinExistence type="predicted"/>
<evidence type="ECO:0000313" key="2">
    <source>
        <dbReference type="EMBL" id="ESN94583.1"/>
    </source>
</evidence>
<dbReference type="InterPro" id="IPR012337">
    <property type="entry name" value="RNaseH-like_sf"/>
</dbReference>
<dbReference type="EMBL" id="AMQM01001665">
    <property type="status" value="NOT_ANNOTATED_CDS"/>
    <property type="molecule type" value="Genomic_DNA"/>
</dbReference>
<dbReference type="SUPFAM" id="SSF53098">
    <property type="entry name" value="Ribonuclease H-like"/>
    <property type="match status" value="1"/>
</dbReference>
<dbReference type="Pfam" id="PF05699">
    <property type="entry name" value="Dimer_Tnp_hAT"/>
    <property type="match status" value="1"/>
</dbReference>
<dbReference type="KEGG" id="hro:HELRODRAFT_153345"/>
<dbReference type="STRING" id="6412.T1EL46"/>
<gene>
    <name evidence="3" type="primary">20197296</name>
    <name evidence="2" type="ORF">HELRODRAFT_153345</name>
</gene>
<dbReference type="EMBL" id="KB097571">
    <property type="protein sequence ID" value="ESN94583.1"/>
    <property type="molecule type" value="Genomic_DNA"/>
</dbReference>
<dbReference type="HOGENOM" id="CLU_006175_9_2_1"/>
<name>T1EL46_HELRO</name>
<dbReference type="InterPro" id="IPR008906">
    <property type="entry name" value="HATC_C_dom"/>
</dbReference>
<dbReference type="GO" id="GO:0046983">
    <property type="term" value="F:protein dimerization activity"/>
    <property type="evidence" value="ECO:0007669"/>
    <property type="project" value="InterPro"/>
</dbReference>
<reference evidence="2 4" key="2">
    <citation type="journal article" date="2013" name="Nature">
        <title>Insights into bilaterian evolution from three spiralian genomes.</title>
        <authorList>
            <person name="Simakov O."/>
            <person name="Marletaz F."/>
            <person name="Cho S.J."/>
            <person name="Edsinger-Gonzales E."/>
            <person name="Havlak P."/>
            <person name="Hellsten U."/>
            <person name="Kuo D.H."/>
            <person name="Larsson T."/>
            <person name="Lv J."/>
            <person name="Arendt D."/>
            <person name="Savage R."/>
            <person name="Osoegawa K."/>
            <person name="de Jong P."/>
            <person name="Grimwood J."/>
            <person name="Chapman J.A."/>
            <person name="Shapiro H."/>
            <person name="Aerts A."/>
            <person name="Otillar R.P."/>
            <person name="Terry A.Y."/>
            <person name="Boore J.L."/>
            <person name="Grigoriev I.V."/>
            <person name="Lindberg D.R."/>
            <person name="Seaver E.C."/>
            <person name="Weisblat D.A."/>
            <person name="Putnam N.H."/>
            <person name="Rokhsar D.S."/>
        </authorList>
    </citation>
    <scope>NUCLEOTIDE SEQUENCE</scope>
</reference>
<dbReference type="RefSeq" id="XP_009027632.1">
    <property type="nucleotide sequence ID" value="XM_009029384.1"/>
</dbReference>
<protein>
    <recommendedName>
        <fullName evidence="1">HAT C-terminal dimerisation domain-containing protein</fullName>
    </recommendedName>
</protein>
<dbReference type="OrthoDB" id="10037933at2759"/>
<reference evidence="4" key="1">
    <citation type="submission" date="2012-12" db="EMBL/GenBank/DDBJ databases">
        <authorList>
            <person name="Hellsten U."/>
            <person name="Grimwood J."/>
            <person name="Chapman J.A."/>
            <person name="Shapiro H."/>
            <person name="Aerts A."/>
            <person name="Otillar R.P."/>
            <person name="Terry A.Y."/>
            <person name="Boore J.L."/>
            <person name="Simakov O."/>
            <person name="Marletaz F."/>
            <person name="Cho S.-J."/>
            <person name="Edsinger-Gonzales E."/>
            <person name="Havlak P."/>
            <person name="Kuo D.-H."/>
            <person name="Larsson T."/>
            <person name="Lv J."/>
            <person name="Arendt D."/>
            <person name="Savage R."/>
            <person name="Osoegawa K."/>
            <person name="de Jong P."/>
            <person name="Lindberg D.R."/>
            <person name="Seaver E.C."/>
            <person name="Weisblat D.A."/>
            <person name="Putnam N.H."/>
            <person name="Grigoriev I.V."/>
            <person name="Rokhsar D.S."/>
        </authorList>
    </citation>
    <scope>NUCLEOTIDE SEQUENCE</scope>
</reference>
<evidence type="ECO:0000259" key="1">
    <source>
        <dbReference type="Pfam" id="PF05699"/>
    </source>
</evidence>
<dbReference type="Proteomes" id="UP000015101">
    <property type="component" value="Unassembled WGS sequence"/>
</dbReference>
<accession>T1EL46</accession>
<reference evidence="3" key="3">
    <citation type="submission" date="2015-06" db="UniProtKB">
        <authorList>
            <consortium name="EnsemblMetazoa"/>
        </authorList>
    </citation>
    <scope>IDENTIFICATION</scope>
</reference>
<dbReference type="EnsemblMetazoa" id="HelroT153345">
    <property type="protein sequence ID" value="HelroP153345"/>
    <property type="gene ID" value="HelroG153345"/>
</dbReference>
<dbReference type="InParanoid" id="T1EL46"/>
<sequence>KIFLTIPATTCSSERSFSVLRRLKTYLRSTTSQQRLNHLAILHCYKERTHNLSIEDLYKEFTSR</sequence>
<dbReference type="PANTHER" id="PTHR45749:SF14">
    <property type="entry name" value="TTF-TYPE DOMAIN-CONTAINING PROTEIN"/>
    <property type="match status" value="1"/>
</dbReference>
<evidence type="ECO:0000313" key="3">
    <source>
        <dbReference type="EnsemblMetazoa" id="HelroP153345"/>
    </source>
</evidence>
<evidence type="ECO:0000313" key="4">
    <source>
        <dbReference type="Proteomes" id="UP000015101"/>
    </source>
</evidence>
<organism evidence="3 4">
    <name type="scientific">Helobdella robusta</name>
    <name type="common">Californian leech</name>
    <dbReference type="NCBI Taxonomy" id="6412"/>
    <lineage>
        <taxon>Eukaryota</taxon>
        <taxon>Metazoa</taxon>
        <taxon>Spiralia</taxon>
        <taxon>Lophotrochozoa</taxon>
        <taxon>Annelida</taxon>
        <taxon>Clitellata</taxon>
        <taxon>Hirudinea</taxon>
        <taxon>Rhynchobdellida</taxon>
        <taxon>Glossiphoniidae</taxon>
        <taxon>Helobdella</taxon>
    </lineage>
</organism>
<dbReference type="AlphaFoldDB" id="T1EL46"/>